<dbReference type="SUPFAM" id="SSF54211">
    <property type="entry name" value="Ribosomal protein S5 domain 2-like"/>
    <property type="match status" value="1"/>
</dbReference>
<feature type="domain" description="DNA mismatch repair protein S5" evidence="7">
    <location>
        <begin position="209"/>
        <end position="327"/>
    </location>
</feature>
<dbReference type="InterPro" id="IPR013507">
    <property type="entry name" value="DNA_mismatch_S5_2-like"/>
</dbReference>
<dbReference type="SMART" id="SM01340">
    <property type="entry name" value="DNA_mis_repair"/>
    <property type="match status" value="1"/>
</dbReference>
<dbReference type="CDD" id="cd16926">
    <property type="entry name" value="HATPase_MutL-MLH-PMS-like"/>
    <property type="match status" value="1"/>
</dbReference>
<accession>A0ABT9VV04</accession>
<feature type="region of interest" description="Disordered" evidence="5">
    <location>
        <begin position="470"/>
        <end position="496"/>
    </location>
</feature>
<dbReference type="InterPro" id="IPR038973">
    <property type="entry name" value="MutL/Mlh/Pms-like"/>
</dbReference>
<dbReference type="Gene3D" id="3.30.1370.100">
    <property type="entry name" value="MutL, C-terminal domain, regulatory subdomain"/>
    <property type="match status" value="1"/>
</dbReference>
<dbReference type="NCBIfam" id="TIGR00585">
    <property type="entry name" value="mutl"/>
    <property type="match status" value="1"/>
</dbReference>
<keyword evidence="9" id="KW-1185">Reference proteome</keyword>
<proteinExistence type="inferred from homology"/>
<dbReference type="SUPFAM" id="SSF55874">
    <property type="entry name" value="ATPase domain of HSP90 chaperone/DNA topoisomerase II/histidine kinase"/>
    <property type="match status" value="1"/>
</dbReference>
<gene>
    <name evidence="4" type="primary">mutL</name>
    <name evidence="8" type="ORF">J2S11_000721</name>
</gene>
<dbReference type="SUPFAM" id="SSF118116">
    <property type="entry name" value="DNA mismatch repair protein MutL"/>
    <property type="match status" value="1"/>
</dbReference>
<dbReference type="NCBIfam" id="NF000950">
    <property type="entry name" value="PRK00095.1-3"/>
    <property type="match status" value="1"/>
</dbReference>
<dbReference type="Pfam" id="PF13589">
    <property type="entry name" value="HATPase_c_3"/>
    <property type="match status" value="1"/>
</dbReference>
<dbReference type="InterPro" id="IPR014762">
    <property type="entry name" value="DNA_mismatch_repair_CS"/>
</dbReference>
<evidence type="ECO:0000313" key="8">
    <source>
        <dbReference type="EMBL" id="MDQ0164821.1"/>
    </source>
</evidence>
<evidence type="ECO:0000313" key="9">
    <source>
        <dbReference type="Proteomes" id="UP001235840"/>
    </source>
</evidence>
<evidence type="ECO:0000256" key="5">
    <source>
        <dbReference type="SAM" id="MobiDB-lite"/>
    </source>
</evidence>
<dbReference type="InterPro" id="IPR014721">
    <property type="entry name" value="Ribsml_uS5_D2-typ_fold_subgr"/>
</dbReference>
<protein>
    <recommendedName>
        <fullName evidence="4">DNA mismatch repair protein MutL</fullName>
    </recommendedName>
</protein>
<dbReference type="InterPro" id="IPR042120">
    <property type="entry name" value="MutL_C_dimsub"/>
</dbReference>
<dbReference type="Pfam" id="PF08676">
    <property type="entry name" value="MutL_C"/>
    <property type="match status" value="1"/>
</dbReference>
<dbReference type="InterPro" id="IPR002099">
    <property type="entry name" value="MutL/Mlh/PMS"/>
</dbReference>
<dbReference type="SMART" id="SM00853">
    <property type="entry name" value="MutL_C"/>
    <property type="match status" value="1"/>
</dbReference>
<dbReference type="InterPro" id="IPR037198">
    <property type="entry name" value="MutL_C_sf"/>
</dbReference>
<dbReference type="CDD" id="cd00782">
    <property type="entry name" value="MutL_Trans"/>
    <property type="match status" value="1"/>
</dbReference>
<feature type="domain" description="MutL C-terminal dimerisation" evidence="6">
    <location>
        <begin position="525"/>
        <end position="668"/>
    </location>
</feature>
<evidence type="ECO:0000259" key="6">
    <source>
        <dbReference type="SMART" id="SM00853"/>
    </source>
</evidence>
<keyword evidence="2 4" id="KW-0227">DNA damage</keyword>
<evidence type="ECO:0000256" key="3">
    <source>
        <dbReference type="ARBA" id="ARBA00023204"/>
    </source>
</evidence>
<dbReference type="PANTHER" id="PTHR10073:SF12">
    <property type="entry name" value="DNA MISMATCH REPAIR PROTEIN MLH1"/>
    <property type="match status" value="1"/>
</dbReference>
<dbReference type="Gene3D" id="3.30.1540.20">
    <property type="entry name" value="MutL, C-terminal domain, dimerisation subdomain"/>
    <property type="match status" value="1"/>
</dbReference>
<dbReference type="PROSITE" id="PS00058">
    <property type="entry name" value="DNA_MISMATCH_REPAIR_1"/>
    <property type="match status" value="1"/>
</dbReference>
<keyword evidence="3 4" id="KW-0234">DNA repair</keyword>
<dbReference type="Gene3D" id="3.30.565.10">
    <property type="entry name" value="Histidine kinase-like ATPase, C-terminal domain"/>
    <property type="match status" value="1"/>
</dbReference>
<dbReference type="InterPro" id="IPR042121">
    <property type="entry name" value="MutL_C_regsub"/>
</dbReference>
<comment type="caution">
    <text evidence="8">The sequence shown here is derived from an EMBL/GenBank/DDBJ whole genome shotgun (WGS) entry which is preliminary data.</text>
</comment>
<dbReference type="InterPro" id="IPR014790">
    <property type="entry name" value="MutL_C"/>
</dbReference>
<reference evidence="8 9" key="1">
    <citation type="submission" date="2023-07" db="EMBL/GenBank/DDBJ databases">
        <title>Genomic Encyclopedia of Type Strains, Phase IV (KMG-IV): sequencing the most valuable type-strain genomes for metagenomic binning, comparative biology and taxonomic classification.</title>
        <authorList>
            <person name="Goeker M."/>
        </authorList>
    </citation>
    <scope>NUCLEOTIDE SEQUENCE [LARGE SCALE GENOMIC DNA]</scope>
    <source>
        <strain evidence="8 9">DSM 12751</strain>
    </source>
</reference>
<evidence type="ECO:0000256" key="2">
    <source>
        <dbReference type="ARBA" id="ARBA00022763"/>
    </source>
</evidence>
<dbReference type="EMBL" id="JAUSTY010000002">
    <property type="protein sequence ID" value="MDQ0164821.1"/>
    <property type="molecule type" value="Genomic_DNA"/>
</dbReference>
<comment type="similarity">
    <text evidence="1 4">Belongs to the DNA mismatch repair MutL/HexB family.</text>
</comment>
<evidence type="ECO:0000256" key="1">
    <source>
        <dbReference type="ARBA" id="ARBA00006082"/>
    </source>
</evidence>
<dbReference type="InterPro" id="IPR036890">
    <property type="entry name" value="HATPase_C_sf"/>
</dbReference>
<name>A0ABT9VV04_9BACI</name>
<sequence length="713" mass="80922">MAKIEIMDEYLSNKIAAGEVIERPASVVKELLENAIDAGSTRIEIIIEEGGLSRIKIIDNGHGMERADATMAFARHATSKLKSDKQLFQIMTLGFRGEALPSISSVSHVTLQTWDGEEAVGTEIQLEGGKVIHVEDAPLRKGTRIEVTQLFYNTPARYKYLKSIHTELSHITDYVNRLALAHPHIAFILTHNGRELLSTNGKGEVLQVLAAIYGPSIAKQMIPFYAQDINYTVNAYLGKPELTRSNRQYISVIINGRYLKNYAISQAILRAYHTLLPINRYPIVLLSIEMDPSLLDINVHPAKLEARLSMETELADWLEKELKNTLHQAQLIPTPLQQLKIKQPVVIQEKLDLRLPQREWGNPANTPKVDGSGLGRSILDKDKTEAAGGATSGLRSTLMGEEQTEQIEENGNIDELQDQIGSEGMNDLKDHVEDKDEKTDSAHYKQVHEFVQDKRIHDEQHENAGDRTYEADDKTYGADGKTHAVDRKTGNKADHDLARKADHKADGETYTESEQTKAKIPLLAPLGQLHGTYILAQNEQGLYMIDQHAAQERIWYEHFYQKLNEPSQEIQELLIPFVLEFTAGEDQLLQEHLSFLEHIGLTFEEFGHHSYRLRSHPNWFPDGEEEGLVREILDLITQQKKQLEWIYFREKVAIMMSCKQAIKANHYLTYGEMEALLEQLRISSNPFTCPHGRPITVLLSTYDIEKMFKRVMS</sequence>
<organism evidence="8 9">
    <name type="scientific">Caldalkalibacillus horti</name>
    <dbReference type="NCBI Taxonomy" id="77523"/>
    <lineage>
        <taxon>Bacteria</taxon>
        <taxon>Bacillati</taxon>
        <taxon>Bacillota</taxon>
        <taxon>Bacilli</taxon>
        <taxon>Bacillales</taxon>
        <taxon>Bacillaceae</taxon>
        <taxon>Caldalkalibacillus</taxon>
    </lineage>
</organism>
<dbReference type="HAMAP" id="MF_00149">
    <property type="entry name" value="DNA_mis_repair"/>
    <property type="match status" value="1"/>
</dbReference>
<comment type="function">
    <text evidence="4">This protein is involved in the repair of mismatches in DNA. It is required for dam-dependent methyl-directed DNA mismatch repair. May act as a 'molecular matchmaker', a protein that promotes the formation of a stable complex between two or more DNA-binding proteins in an ATP-dependent manner without itself being part of a final effector complex.</text>
</comment>
<dbReference type="InterPro" id="IPR020568">
    <property type="entry name" value="Ribosomal_Su5_D2-typ_SF"/>
</dbReference>
<dbReference type="RefSeq" id="WP_307391000.1">
    <property type="nucleotide sequence ID" value="NZ_BAAADK010000018.1"/>
</dbReference>
<evidence type="ECO:0000259" key="7">
    <source>
        <dbReference type="SMART" id="SM01340"/>
    </source>
</evidence>
<dbReference type="Gene3D" id="3.30.230.10">
    <property type="match status" value="1"/>
</dbReference>
<dbReference type="PANTHER" id="PTHR10073">
    <property type="entry name" value="DNA MISMATCH REPAIR PROTEIN MLH, PMS, MUTL"/>
    <property type="match status" value="1"/>
</dbReference>
<dbReference type="InterPro" id="IPR020667">
    <property type="entry name" value="DNA_mismatch_repair_MutL"/>
</dbReference>
<dbReference type="Proteomes" id="UP001235840">
    <property type="component" value="Unassembled WGS sequence"/>
</dbReference>
<evidence type="ECO:0000256" key="4">
    <source>
        <dbReference type="HAMAP-Rule" id="MF_00149"/>
    </source>
</evidence>
<dbReference type="Pfam" id="PF01119">
    <property type="entry name" value="DNA_mis_repair"/>
    <property type="match status" value="1"/>
</dbReference>
<feature type="region of interest" description="Disordered" evidence="5">
    <location>
        <begin position="358"/>
        <end position="391"/>
    </location>
</feature>